<keyword evidence="2" id="KW-0805">Transcription regulation</keyword>
<dbReference type="Pfam" id="PF04542">
    <property type="entry name" value="Sigma70_r2"/>
    <property type="match status" value="1"/>
</dbReference>
<dbReference type="InterPro" id="IPR014284">
    <property type="entry name" value="RNA_pol_sigma-70_dom"/>
</dbReference>
<evidence type="ECO:0008006" key="12">
    <source>
        <dbReference type="Google" id="ProtNLM"/>
    </source>
</evidence>
<comment type="similarity">
    <text evidence="1">Belongs to the sigma-70 factor family. ECF subfamily.</text>
</comment>
<dbReference type="NCBIfam" id="TIGR02937">
    <property type="entry name" value="sigma70-ECF"/>
    <property type="match status" value="1"/>
</dbReference>
<evidence type="ECO:0000256" key="6">
    <source>
        <dbReference type="SAM" id="MobiDB-lite"/>
    </source>
</evidence>
<proteinExistence type="inferred from homology"/>
<evidence type="ECO:0000256" key="5">
    <source>
        <dbReference type="ARBA" id="ARBA00023163"/>
    </source>
</evidence>
<dbReference type="InterPro" id="IPR039425">
    <property type="entry name" value="RNA_pol_sigma-70-like"/>
</dbReference>
<keyword evidence="3" id="KW-0731">Sigma factor</keyword>
<dbReference type="Gene3D" id="1.10.1740.10">
    <property type="match status" value="1"/>
</dbReference>
<evidence type="ECO:0000259" key="9">
    <source>
        <dbReference type="Pfam" id="PF13490"/>
    </source>
</evidence>
<dbReference type="InterPro" id="IPR041916">
    <property type="entry name" value="Anti_sigma_zinc_sf"/>
</dbReference>
<evidence type="ECO:0000256" key="2">
    <source>
        <dbReference type="ARBA" id="ARBA00023015"/>
    </source>
</evidence>
<keyword evidence="7" id="KW-0812">Transmembrane</keyword>
<gene>
    <name evidence="10" type="ORF">GCM10010411_67060</name>
</gene>
<comment type="caution">
    <text evidence="10">The sequence shown here is derived from an EMBL/GenBank/DDBJ whole genome shotgun (WGS) entry which is preliminary data.</text>
</comment>
<feature type="domain" description="RNA polymerase sigma-70 region 2" evidence="8">
    <location>
        <begin position="33"/>
        <end position="100"/>
    </location>
</feature>
<evidence type="ECO:0000256" key="3">
    <source>
        <dbReference type="ARBA" id="ARBA00023082"/>
    </source>
</evidence>
<dbReference type="InterPro" id="IPR007627">
    <property type="entry name" value="RNA_pol_sigma70_r2"/>
</dbReference>
<evidence type="ECO:0000259" key="8">
    <source>
        <dbReference type="Pfam" id="PF04542"/>
    </source>
</evidence>
<evidence type="ECO:0000313" key="11">
    <source>
        <dbReference type="Proteomes" id="UP001501509"/>
    </source>
</evidence>
<feature type="compositionally biased region" description="Basic and acidic residues" evidence="6">
    <location>
        <begin position="515"/>
        <end position="535"/>
    </location>
</feature>
<feature type="transmembrane region" description="Helical" evidence="7">
    <location>
        <begin position="319"/>
        <end position="338"/>
    </location>
</feature>
<dbReference type="InterPro" id="IPR027383">
    <property type="entry name" value="Znf_put"/>
</dbReference>
<feature type="domain" description="Putative zinc-finger" evidence="9">
    <location>
        <begin position="228"/>
        <end position="261"/>
    </location>
</feature>
<evidence type="ECO:0000256" key="1">
    <source>
        <dbReference type="ARBA" id="ARBA00010641"/>
    </source>
</evidence>
<dbReference type="Pfam" id="PF13490">
    <property type="entry name" value="zf-HC2"/>
    <property type="match status" value="1"/>
</dbReference>
<evidence type="ECO:0000256" key="7">
    <source>
        <dbReference type="SAM" id="Phobius"/>
    </source>
</evidence>
<dbReference type="InterPro" id="IPR013324">
    <property type="entry name" value="RNA_pol_sigma_r3/r4-like"/>
</dbReference>
<dbReference type="Proteomes" id="UP001501509">
    <property type="component" value="Unassembled WGS sequence"/>
</dbReference>
<feature type="region of interest" description="Disordered" evidence="6">
    <location>
        <begin position="340"/>
        <end position="400"/>
    </location>
</feature>
<reference evidence="11" key="1">
    <citation type="journal article" date="2019" name="Int. J. Syst. Evol. Microbiol.">
        <title>The Global Catalogue of Microorganisms (GCM) 10K type strain sequencing project: providing services to taxonomists for standard genome sequencing and annotation.</title>
        <authorList>
            <consortium name="The Broad Institute Genomics Platform"/>
            <consortium name="The Broad Institute Genome Sequencing Center for Infectious Disease"/>
            <person name="Wu L."/>
            <person name="Ma J."/>
        </authorList>
    </citation>
    <scope>NUCLEOTIDE SEQUENCE [LARGE SCALE GENOMIC DNA]</scope>
    <source>
        <strain evidence="11">JCM 6833</strain>
    </source>
</reference>
<dbReference type="Gene3D" id="1.10.10.1320">
    <property type="entry name" value="Anti-sigma factor, zinc-finger domain"/>
    <property type="match status" value="1"/>
</dbReference>
<organism evidence="10 11">
    <name type="scientific">Actinomadura fulvescens</name>
    <dbReference type="NCBI Taxonomy" id="46160"/>
    <lineage>
        <taxon>Bacteria</taxon>
        <taxon>Bacillati</taxon>
        <taxon>Actinomycetota</taxon>
        <taxon>Actinomycetes</taxon>
        <taxon>Streptosporangiales</taxon>
        <taxon>Thermomonosporaceae</taxon>
        <taxon>Actinomadura</taxon>
    </lineage>
</organism>
<sequence length="883" mass="92846">MGEAASDLTLANSSDAVLLARIRDGHVAAYGTLYERHLGAARRLARDLIDGDRAEDAVQDTFVKILDVVRRGGGPHSAFRPYLLTAVRRTVYDRHRSEKRLQPTDQIELYDPGMPFTDPAVEGLERSMIVGAYQSLPERWQAVLWHTEIEGAKPADIAPLLGLTANGVAALAYRAREGLRQAYLQMHLADLTRTGLSTGLAALDTEASTQAGAVGGLPGGVEVATERCRPVLEKLGSFVRGGLARRDARTVERHLDECDRCKAIYLELADVNTALREALGPFVLGAAATAYLAAAAKGGIAAGGVFGWFRQLPRGQQQALAGGMATVVVAVAAGLVLASDERPDRPMRTPSPAAQPPAAEPPRPRASAPAPERPPPPLTSRSPTLRPPSPAPQPPPPVRHAELTTRIGTIGALLREQPGIVAMSVSNTGDAASRDVIADVDLPPGVTYAGGATGRNSVAFKPRQEPGDGWSCRPLSSPVTRTKDSAAGAGVEPDTGMDASTGNEHDEDTLVAPADKADKADKSVEVAPQDDDRSRVRCTHAPVPAGAATSAYLHVDVGENAPFNAPPQVTLRAGDVRAGARAADGVRVSGMPARFAADGKLRIVQAGNALLSCDASEEPGCAKALRRQGERRDNDLWDMAPLDLDRVGATESSSAAQVEVPGGARVLWAGLYWSGVGGAGPAKLRPPGGTYERVRPAQVDRRQMPDFGVYQAFADVTELVRRHGGGQWWGADVPTETGTSHYAGWALVVVMDDPKAPYRQAMVLDGARSLGPHAAHRVNVPVNGLLATAEPARIGVVAWEGDAGLTGDRLLLGGRPLTPAAGDRSADNVADGSANGAIGAELTFGIDVDYFSTRLDGRGTLRLTTRQDAYLAGVITVTAPMRS</sequence>
<dbReference type="PANTHER" id="PTHR43133">
    <property type="entry name" value="RNA POLYMERASE ECF-TYPE SIGMA FACTO"/>
    <property type="match status" value="1"/>
</dbReference>
<feature type="compositionally biased region" description="Pro residues" evidence="6">
    <location>
        <begin position="385"/>
        <end position="398"/>
    </location>
</feature>
<feature type="region of interest" description="Disordered" evidence="6">
    <location>
        <begin position="457"/>
        <end position="536"/>
    </location>
</feature>
<dbReference type="InterPro" id="IPR036388">
    <property type="entry name" value="WH-like_DNA-bd_sf"/>
</dbReference>
<accession>A0ABP6CKN3</accession>
<dbReference type="SUPFAM" id="SSF88659">
    <property type="entry name" value="Sigma3 and sigma4 domains of RNA polymerase sigma factors"/>
    <property type="match status" value="1"/>
</dbReference>
<keyword evidence="7" id="KW-0472">Membrane</keyword>
<protein>
    <recommendedName>
        <fullName evidence="12">Sigma-70 family RNA polymerase sigma factor</fullName>
    </recommendedName>
</protein>
<dbReference type="Gene3D" id="1.10.10.10">
    <property type="entry name" value="Winged helix-like DNA-binding domain superfamily/Winged helix DNA-binding domain"/>
    <property type="match status" value="1"/>
</dbReference>
<keyword evidence="7" id="KW-1133">Transmembrane helix</keyword>
<evidence type="ECO:0000256" key="4">
    <source>
        <dbReference type="ARBA" id="ARBA00023125"/>
    </source>
</evidence>
<dbReference type="InterPro" id="IPR013325">
    <property type="entry name" value="RNA_pol_sigma_r2"/>
</dbReference>
<dbReference type="SUPFAM" id="SSF88946">
    <property type="entry name" value="Sigma2 domain of RNA polymerase sigma factors"/>
    <property type="match status" value="1"/>
</dbReference>
<keyword evidence="5" id="KW-0804">Transcription</keyword>
<dbReference type="RefSeq" id="WP_344546487.1">
    <property type="nucleotide sequence ID" value="NZ_BAAATD010000010.1"/>
</dbReference>
<keyword evidence="11" id="KW-1185">Reference proteome</keyword>
<dbReference type="PROSITE" id="PS50096">
    <property type="entry name" value="IQ"/>
    <property type="match status" value="1"/>
</dbReference>
<evidence type="ECO:0000313" key="10">
    <source>
        <dbReference type="EMBL" id="GAA2621655.1"/>
    </source>
</evidence>
<dbReference type="PANTHER" id="PTHR43133:SF8">
    <property type="entry name" value="RNA POLYMERASE SIGMA FACTOR HI_1459-RELATED"/>
    <property type="match status" value="1"/>
</dbReference>
<dbReference type="EMBL" id="BAAATD010000010">
    <property type="protein sequence ID" value="GAA2621655.1"/>
    <property type="molecule type" value="Genomic_DNA"/>
</dbReference>
<name>A0ABP6CKN3_9ACTN</name>
<keyword evidence="4" id="KW-0238">DNA-binding</keyword>